<dbReference type="PRINTS" id="PR00111">
    <property type="entry name" value="ABHYDROLASE"/>
</dbReference>
<name>A0ABN1VCI4_9PSEU</name>
<dbReference type="InterPro" id="IPR000639">
    <property type="entry name" value="Epox_hydrolase-like"/>
</dbReference>
<keyword evidence="2" id="KW-0378">Hydrolase</keyword>
<evidence type="ECO:0000313" key="2">
    <source>
        <dbReference type="EMBL" id="GAA1205342.1"/>
    </source>
</evidence>
<gene>
    <name evidence="2" type="ORF">GCM10009675_25160</name>
</gene>
<dbReference type="GO" id="GO:0016787">
    <property type="term" value="F:hydrolase activity"/>
    <property type="evidence" value="ECO:0007669"/>
    <property type="project" value="UniProtKB-KW"/>
</dbReference>
<keyword evidence="3" id="KW-1185">Reference proteome</keyword>
<evidence type="ECO:0000259" key="1">
    <source>
        <dbReference type="Pfam" id="PF00561"/>
    </source>
</evidence>
<dbReference type="EMBL" id="BAAALM010000007">
    <property type="protein sequence ID" value="GAA1205342.1"/>
    <property type="molecule type" value="Genomic_DNA"/>
</dbReference>
<dbReference type="InterPro" id="IPR050266">
    <property type="entry name" value="AB_hydrolase_sf"/>
</dbReference>
<protein>
    <submittedName>
        <fullName evidence="2">Alpha/beta fold hydrolase</fullName>
    </submittedName>
</protein>
<dbReference type="Pfam" id="PF00561">
    <property type="entry name" value="Abhydrolase_1"/>
    <property type="match status" value="1"/>
</dbReference>
<dbReference type="PANTHER" id="PTHR43798">
    <property type="entry name" value="MONOACYLGLYCEROL LIPASE"/>
    <property type="match status" value="1"/>
</dbReference>
<dbReference type="Gene3D" id="3.40.50.1820">
    <property type="entry name" value="alpha/beta hydrolase"/>
    <property type="match status" value="1"/>
</dbReference>
<organism evidence="2 3">
    <name type="scientific">Prauserella alba</name>
    <dbReference type="NCBI Taxonomy" id="176898"/>
    <lineage>
        <taxon>Bacteria</taxon>
        <taxon>Bacillati</taxon>
        <taxon>Actinomycetota</taxon>
        <taxon>Actinomycetes</taxon>
        <taxon>Pseudonocardiales</taxon>
        <taxon>Pseudonocardiaceae</taxon>
        <taxon>Prauserella</taxon>
    </lineage>
</organism>
<dbReference type="InterPro" id="IPR000073">
    <property type="entry name" value="AB_hydrolase_1"/>
</dbReference>
<dbReference type="PRINTS" id="PR00412">
    <property type="entry name" value="EPOXHYDRLASE"/>
</dbReference>
<dbReference type="InterPro" id="IPR029058">
    <property type="entry name" value="AB_hydrolase_fold"/>
</dbReference>
<dbReference type="RefSeq" id="WP_253852628.1">
    <property type="nucleotide sequence ID" value="NZ_BAAALM010000007.1"/>
</dbReference>
<comment type="caution">
    <text evidence="2">The sequence shown here is derived from an EMBL/GenBank/DDBJ whole genome shotgun (WGS) entry which is preliminary data.</text>
</comment>
<reference evidence="2 3" key="1">
    <citation type="journal article" date="2019" name="Int. J. Syst. Evol. Microbiol.">
        <title>The Global Catalogue of Microorganisms (GCM) 10K type strain sequencing project: providing services to taxonomists for standard genome sequencing and annotation.</title>
        <authorList>
            <consortium name="The Broad Institute Genomics Platform"/>
            <consortium name="The Broad Institute Genome Sequencing Center for Infectious Disease"/>
            <person name="Wu L."/>
            <person name="Ma J."/>
        </authorList>
    </citation>
    <scope>NUCLEOTIDE SEQUENCE [LARGE SCALE GENOMIC DNA]</scope>
    <source>
        <strain evidence="2 3">JCM 13022</strain>
    </source>
</reference>
<feature type="domain" description="AB hydrolase-1" evidence="1">
    <location>
        <begin position="17"/>
        <end position="240"/>
    </location>
</feature>
<accession>A0ABN1VCI4</accession>
<dbReference type="SUPFAM" id="SSF53474">
    <property type="entry name" value="alpha/beta-Hydrolases"/>
    <property type="match status" value="1"/>
</dbReference>
<sequence>MNAPALHLECAGEAGSPVLLLHGIGGSSASFAPQLQAFGRIHRTIAWDAPGYGRSPDPDGAPGIAGYARDAAAILAEHGRAHVVGVSWGGVIATRLAADRPELVRSLTLADSTRGSGLTVESAARMRQRPAELAGSGAAEFARRRAPRLVAPGAAASVRTGVERIMSTVRLPGYRFAAESMAETDHSDLLGALRVRTLVLVGAEDRVTGVAESRRIADAIPCARLEIVPHAGHAANQENPDRVNRLLLEFFAEAERPPVADAIANSTEGTS</sequence>
<evidence type="ECO:0000313" key="3">
    <source>
        <dbReference type="Proteomes" id="UP001500467"/>
    </source>
</evidence>
<proteinExistence type="predicted"/>
<dbReference type="Proteomes" id="UP001500467">
    <property type="component" value="Unassembled WGS sequence"/>
</dbReference>
<dbReference type="PANTHER" id="PTHR43798:SF5">
    <property type="entry name" value="MONOACYLGLYCEROL LIPASE ABHD6"/>
    <property type="match status" value="1"/>
</dbReference>